<comment type="similarity">
    <text evidence="2 8">Belongs to the methyltransferase superfamily. RRP8 family.</text>
</comment>
<dbReference type="Gene3D" id="1.10.10.2150">
    <property type="entry name" value="Ribosomal RNA-processing protein 8, N-terminal domain"/>
    <property type="match status" value="1"/>
</dbReference>
<sequence length="420" mass="46519">MWHGVIFKFKRLLSDPPSQLPQLAFILSGMALFEVPGWNVSSAPVTLLHESKKRKRPPSEDAGSTKIKSAEANFDKLFRKLSGGSARDESTPSSSRKDTGMSEERNAKKKSKATREKRDTESAKSRISHPMPLKAVAVVAAGTSSDRPKKKQKRLEETSEKSVRFAKPPVEEAETTQLTAMQHRMKQTLEGARFRVINESLYKSDSSEAVNMMKANPEVFEEYHTGFRNQVQSWPSNPVEGYISALSTYPKHTVIADLGCGDAALARALIPKGMTILSFDLVSDNAFVVEADTCSKIPLPGSEAVGPSKGVGEGHVVNVVICALSLMGTNWPNCIREAWRILTPDGELKIAEVTSRFSTVEKFTSLVESCGFKLRSSDKSNTHFTLFEFRKIARVSKSEAQWKDILSKASCLKPCEYKRR</sequence>
<keyword evidence="4 8" id="KW-0489">Methyltransferase</keyword>
<accession>A0ABR3J276</accession>
<dbReference type="InterPro" id="IPR029063">
    <property type="entry name" value="SAM-dependent_MTases_sf"/>
</dbReference>
<dbReference type="InterPro" id="IPR007823">
    <property type="entry name" value="RRP8"/>
</dbReference>
<comment type="subcellular location">
    <subcellularLocation>
        <location evidence="1 8">Nucleus</location>
        <location evidence="1 8">Nucleolus</location>
    </subcellularLocation>
</comment>
<keyword evidence="5 8" id="KW-0808">Transferase</keyword>
<evidence type="ECO:0000313" key="10">
    <source>
        <dbReference type="EMBL" id="KAL0949677.1"/>
    </source>
</evidence>
<feature type="region of interest" description="Disordered" evidence="9">
    <location>
        <begin position="49"/>
        <end position="172"/>
    </location>
</feature>
<evidence type="ECO:0000313" key="11">
    <source>
        <dbReference type="Proteomes" id="UP001556367"/>
    </source>
</evidence>
<keyword evidence="7 8" id="KW-0539">Nucleus</keyword>
<keyword evidence="11" id="KW-1185">Reference proteome</keyword>
<evidence type="ECO:0000256" key="3">
    <source>
        <dbReference type="ARBA" id="ARBA00022552"/>
    </source>
</evidence>
<evidence type="ECO:0000256" key="4">
    <source>
        <dbReference type="ARBA" id="ARBA00022603"/>
    </source>
</evidence>
<dbReference type="EMBL" id="JASNQZ010000012">
    <property type="protein sequence ID" value="KAL0949677.1"/>
    <property type="molecule type" value="Genomic_DNA"/>
</dbReference>
<evidence type="ECO:0000256" key="8">
    <source>
        <dbReference type="RuleBase" id="RU365074"/>
    </source>
</evidence>
<keyword evidence="3 8" id="KW-0698">rRNA processing</keyword>
<dbReference type="Proteomes" id="UP001556367">
    <property type="component" value="Unassembled WGS sequence"/>
</dbReference>
<dbReference type="Pfam" id="PF05148">
    <property type="entry name" value="Methyltransf_8"/>
    <property type="match status" value="1"/>
</dbReference>
<dbReference type="PANTHER" id="PTHR12787">
    <property type="entry name" value="RIBOSOMAL RNA-PROCESSING PROTEIN 8"/>
    <property type="match status" value="1"/>
</dbReference>
<evidence type="ECO:0000256" key="1">
    <source>
        <dbReference type="ARBA" id="ARBA00004604"/>
    </source>
</evidence>
<feature type="compositionally biased region" description="Basic and acidic residues" evidence="9">
    <location>
        <begin position="86"/>
        <end position="106"/>
    </location>
</feature>
<dbReference type="Gene3D" id="3.40.50.150">
    <property type="entry name" value="Vaccinia Virus protein VP39"/>
    <property type="match status" value="1"/>
</dbReference>
<comment type="caution">
    <text evidence="10">The sequence shown here is derived from an EMBL/GenBank/DDBJ whole genome shotgun (WGS) entry which is preliminary data.</text>
</comment>
<feature type="compositionally biased region" description="Basic and acidic residues" evidence="9">
    <location>
        <begin position="154"/>
        <end position="163"/>
    </location>
</feature>
<evidence type="ECO:0000256" key="9">
    <source>
        <dbReference type="SAM" id="MobiDB-lite"/>
    </source>
</evidence>
<comment type="function">
    <text evidence="8">S-adenosyl-L-methionine-dependent methyltransferase that specifically methylates the N(1) position of adenine in helix 25.1 in 25S rRNA. Required both for ribosomal 40S and 60S subunits biogenesis. Required for efficient pre-rRNA cleavage at site A2.</text>
</comment>
<evidence type="ECO:0000256" key="7">
    <source>
        <dbReference type="ARBA" id="ARBA00023242"/>
    </source>
</evidence>
<evidence type="ECO:0000256" key="5">
    <source>
        <dbReference type="ARBA" id="ARBA00022679"/>
    </source>
</evidence>
<dbReference type="InterPro" id="IPR042036">
    <property type="entry name" value="RRP8_N"/>
</dbReference>
<gene>
    <name evidence="10" type="ORF">HGRIS_009715</name>
</gene>
<feature type="compositionally biased region" description="Basic and acidic residues" evidence="9">
    <location>
        <begin position="113"/>
        <end position="124"/>
    </location>
</feature>
<evidence type="ECO:0000256" key="2">
    <source>
        <dbReference type="ARBA" id="ARBA00006301"/>
    </source>
</evidence>
<dbReference type="PANTHER" id="PTHR12787:SF0">
    <property type="entry name" value="RIBOSOMAL RNA-PROCESSING PROTEIN 8"/>
    <property type="match status" value="1"/>
</dbReference>
<keyword evidence="6 8" id="KW-0949">S-adenosyl-L-methionine</keyword>
<organism evidence="10 11">
    <name type="scientific">Hohenbuehelia grisea</name>
    <dbReference type="NCBI Taxonomy" id="104357"/>
    <lineage>
        <taxon>Eukaryota</taxon>
        <taxon>Fungi</taxon>
        <taxon>Dikarya</taxon>
        <taxon>Basidiomycota</taxon>
        <taxon>Agaricomycotina</taxon>
        <taxon>Agaricomycetes</taxon>
        <taxon>Agaricomycetidae</taxon>
        <taxon>Agaricales</taxon>
        <taxon>Pleurotineae</taxon>
        <taxon>Pleurotaceae</taxon>
        <taxon>Hohenbuehelia</taxon>
    </lineage>
</organism>
<dbReference type="EC" id="2.1.1.-" evidence="8"/>
<protein>
    <recommendedName>
        <fullName evidence="8">Ribosomal RNA-processing protein 8</fullName>
        <ecNumber evidence="8">2.1.1.-</ecNumber>
    </recommendedName>
</protein>
<reference evidence="11" key="1">
    <citation type="submission" date="2024-06" db="EMBL/GenBank/DDBJ databases">
        <title>Multi-omics analyses provide insights into the biosynthesis of the anticancer antibiotic pleurotin in Hohenbuehelia grisea.</title>
        <authorList>
            <person name="Weaver J.A."/>
            <person name="Alberti F."/>
        </authorList>
    </citation>
    <scope>NUCLEOTIDE SEQUENCE [LARGE SCALE GENOMIC DNA]</scope>
    <source>
        <strain evidence="11">T-177</strain>
    </source>
</reference>
<evidence type="ECO:0000256" key="6">
    <source>
        <dbReference type="ARBA" id="ARBA00022691"/>
    </source>
</evidence>
<name>A0ABR3J276_9AGAR</name>
<dbReference type="SUPFAM" id="SSF53335">
    <property type="entry name" value="S-adenosyl-L-methionine-dependent methyltransferases"/>
    <property type="match status" value="1"/>
</dbReference>
<proteinExistence type="inferred from homology"/>